<dbReference type="Proteomes" id="UP000827721">
    <property type="component" value="Unassembled WGS sequence"/>
</dbReference>
<evidence type="ECO:0000256" key="3">
    <source>
        <dbReference type="PROSITE-ProRule" id="PRU00221"/>
    </source>
</evidence>
<dbReference type="InterPro" id="IPR020472">
    <property type="entry name" value="WD40_PAC1"/>
</dbReference>
<dbReference type="SUPFAM" id="SSF50978">
    <property type="entry name" value="WD40 repeat-like"/>
    <property type="match status" value="1"/>
</dbReference>
<sequence length="388" mass="42445">MSKRAPPDPLAVLRGHRASVMDVCFHPTEPILLTGSTDGELRIWDTVQHRTVSSSWVHSAAHGIISVACSPLIGTNKVISQGRDGTVKCWDIEDGGLSRNPTLTIRTNSYHFCKLSLVKKPYASAKQAEGPTHESERKSRETVDTERLHDSRGEATGSEIECSTNQEDDTHSEGAKYVAVSGEQNSEVEIWDLNTAERFARLSQNCSTGFPNISTKGRGMCMAIQAYLPSKSQGFINVLAGYEDGSMLLWDVRNPGIPLTAVKFHLEPVLSLCIDRSCNGGISGAADQKIVMYNLDHSTGSCLIKKETNLERPGISGTSIRPDDKIAATAGWDHRVRIYNYHKGNPLAVLKYHHSTCNAVSFAADCKLMASASEDTTIALWELYPPQT</sequence>
<protein>
    <recommendedName>
        <fullName evidence="7">Protein DECREASED SIZE EXCLUSION LIMIT 1</fullName>
    </recommendedName>
</protein>
<feature type="repeat" description="WD" evidence="3">
    <location>
        <begin position="13"/>
        <end position="54"/>
    </location>
</feature>
<name>A0ABQ8HSA3_9ROSI</name>
<dbReference type="Gene3D" id="2.130.10.10">
    <property type="entry name" value="YVTN repeat-like/Quinoprotein amine dehydrogenase"/>
    <property type="match status" value="2"/>
</dbReference>
<accession>A0ABQ8HSA3</accession>
<evidence type="ECO:0000256" key="2">
    <source>
        <dbReference type="ARBA" id="ARBA00022737"/>
    </source>
</evidence>
<dbReference type="InterPro" id="IPR001680">
    <property type="entry name" value="WD40_rpt"/>
</dbReference>
<dbReference type="PANTHER" id="PTHR19854:SF1">
    <property type="entry name" value="GUANINE NUCLEOTIDE-BINDING PROTEIN SUBUNIT BETA-LIKE PROTEIN 1"/>
    <property type="match status" value="1"/>
</dbReference>
<dbReference type="PROSITE" id="PS50294">
    <property type="entry name" value="WD_REPEATS_REGION"/>
    <property type="match status" value="2"/>
</dbReference>
<dbReference type="PRINTS" id="PR00320">
    <property type="entry name" value="GPROTEINBRPT"/>
</dbReference>
<evidence type="ECO:0000256" key="4">
    <source>
        <dbReference type="SAM" id="MobiDB-lite"/>
    </source>
</evidence>
<dbReference type="SMART" id="SM00320">
    <property type="entry name" value="WD40"/>
    <property type="match status" value="5"/>
</dbReference>
<dbReference type="PROSITE" id="PS50082">
    <property type="entry name" value="WD_REPEATS_2"/>
    <property type="match status" value="2"/>
</dbReference>
<evidence type="ECO:0008006" key="7">
    <source>
        <dbReference type="Google" id="ProtNLM"/>
    </source>
</evidence>
<dbReference type="InterPro" id="IPR036322">
    <property type="entry name" value="WD40_repeat_dom_sf"/>
</dbReference>
<proteinExistence type="predicted"/>
<comment type="caution">
    <text evidence="5">The sequence shown here is derived from an EMBL/GenBank/DDBJ whole genome shotgun (WGS) entry which is preliminary data.</text>
</comment>
<dbReference type="Pfam" id="PF00400">
    <property type="entry name" value="WD40"/>
    <property type="match status" value="3"/>
</dbReference>
<feature type="repeat" description="WD" evidence="3">
    <location>
        <begin position="350"/>
        <end position="388"/>
    </location>
</feature>
<evidence type="ECO:0000256" key="1">
    <source>
        <dbReference type="ARBA" id="ARBA00022574"/>
    </source>
</evidence>
<keyword evidence="2" id="KW-0677">Repeat</keyword>
<evidence type="ECO:0000313" key="5">
    <source>
        <dbReference type="EMBL" id="KAH7567174.1"/>
    </source>
</evidence>
<dbReference type="EMBL" id="JAFEMO010000007">
    <property type="protein sequence ID" value="KAH7567174.1"/>
    <property type="molecule type" value="Genomic_DNA"/>
</dbReference>
<reference evidence="5 6" key="1">
    <citation type="submission" date="2021-02" db="EMBL/GenBank/DDBJ databases">
        <title>Plant Genome Project.</title>
        <authorList>
            <person name="Zhang R.-G."/>
        </authorList>
    </citation>
    <scope>NUCLEOTIDE SEQUENCE [LARGE SCALE GENOMIC DNA]</scope>
    <source>
        <tissue evidence="5">Leaves</tissue>
    </source>
</reference>
<feature type="region of interest" description="Disordered" evidence="4">
    <location>
        <begin position="124"/>
        <end position="171"/>
    </location>
</feature>
<dbReference type="InterPro" id="IPR019775">
    <property type="entry name" value="WD40_repeat_CS"/>
</dbReference>
<gene>
    <name evidence="5" type="ORF">JRO89_XS07G0027400</name>
</gene>
<feature type="compositionally biased region" description="Basic and acidic residues" evidence="4">
    <location>
        <begin position="131"/>
        <end position="153"/>
    </location>
</feature>
<dbReference type="PANTHER" id="PTHR19854">
    <property type="entry name" value="TRANSDUCIN BETA-LIKE 3"/>
    <property type="match status" value="1"/>
</dbReference>
<keyword evidence="1 3" id="KW-0853">WD repeat</keyword>
<evidence type="ECO:0000313" key="6">
    <source>
        <dbReference type="Proteomes" id="UP000827721"/>
    </source>
</evidence>
<keyword evidence="6" id="KW-1185">Reference proteome</keyword>
<dbReference type="PROSITE" id="PS00678">
    <property type="entry name" value="WD_REPEATS_1"/>
    <property type="match status" value="1"/>
</dbReference>
<organism evidence="5 6">
    <name type="scientific">Xanthoceras sorbifolium</name>
    <dbReference type="NCBI Taxonomy" id="99658"/>
    <lineage>
        <taxon>Eukaryota</taxon>
        <taxon>Viridiplantae</taxon>
        <taxon>Streptophyta</taxon>
        <taxon>Embryophyta</taxon>
        <taxon>Tracheophyta</taxon>
        <taxon>Spermatophyta</taxon>
        <taxon>Magnoliopsida</taxon>
        <taxon>eudicotyledons</taxon>
        <taxon>Gunneridae</taxon>
        <taxon>Pentapetalae</taxon>
        <taxon>rosids</taxon>
        <taxon>malvids</taxon>
        <taxon>Sapindales</taxon>
        <taxon>Sapindaceae</taxon>
        <taxon>Xanthoceroideae</taxon>
        <taxon>Xanthoceras</taxon>
    </lineage>
</organism>
<dbReference type="InterPro" id="IPR015943">
    <property type="entry name" value="WD40/YVTN_repeat-like_dom_sf"/>
</dbReference>